<reference evidence="5" key="1">
    <citation type="journal article" date="2019" name="Int. J. Syst. Evol. Microbiol.">
        <title>The Global Catalogue of Microorganisms (GCM) 10K type strain sequencing project: providing services to taxonomists for standard genome sequencing and annotation.</title>
        <authorList>
            <consortium name="The Broad Institute Genomics Platform"/>
            <consortium name="The Broad Institute Genome Sequencing Center for Infectious Disease"/>
            <person name="Wu L."/>
            <person name="Ma J."/>
        </authorList>
    </citation>
    <scope>NUCLEOTIDE SEQUENCE [LARGE SCALE GENOMIC DNA]</scope>
    <source>
        <strain evidence="5">JCM 18401</strain>
    </source>
</reference>
<comment type="caution">
    <text evidence="4">The sequence shown here is derived from an EMBL/GenBank/DDBJ whole genome shotgun (WGS) entry which is preliminary data.</text>
</comment>
<dbReference type="InterPro" id="IPR044993">
    <property type="entry name" value="BXL"/>
</dbReference>
<protein>
    <recommendedName>
        <fullName evidence="6">Beta-glucosidase</fullName>
    </recommendedName>
</protein>
<evidence type="ECO:0000256" key="1">
    <source>
        <dbReference type="ARBA" id="ARBA00005336"/>
    </source>
</evidence>
<dbReference type="InterPro" id="IPR036962">
    <property type="entry name" value="Glyco_hydro_3_N_sf"/>
</dbReference>
<sequence length="168" mass="18129">MIKRTALAVSAALLCGPAIAGMPAAEIAQYDIPFYDHTLPIEARLDDITARLTPAAKGQMISMRSNGVPRLGLKPFEPGVAQHGLSTPRSNSHTVFPTSIAMGATWDRELILRTGDAISDEIRAQYHNGPEFNKFGQRGPCSCTPRRSTWHAIPAGAGLRRPTARILS</sequence>
<dbReference type="SUPFAM" id="SSF51445">
    <property type="entry name" value="(Trans)glycosidases"/>
    <property type="match status" value="1"/>
</dbReference>
<dbReference type="EMBL" id="BAABJZ010000105">
    <property type="protein sequence ID" value="GAA4902243.1"/>
    <property type="molecule type" value="Genomic_DNA"/>
</dbReference>
<feature type="chain" id="PRO_5047204391" description="Beta-glucosidase" evidence="3">
    <location>
        <begin position="21"/>
        <end position="168"/>
    </location>
</feature>
<dbReference type="Gene3D" id="3.20.20.300">
    <property type="entry name" value="Glycoside hydrolase, family 3, N-terminal domain"/>
    <property type="match status" value="1"/>
</dbReference>
<dbReference type="PANTHER" id="PTHR42721">
    <property type="entry name" value="SUGAR HYDROLASE-RELATED"/>
    <property type="match status" value="1"/>
</dbReference>
<keyword evidence="5" id="KW-1185">Reference proteome</keyword>
<evidence type="ECO:0008006" key="6">
    <source>
        <dbReference type="Google" id="ProtNLM"/>
    </source>
</evidence>
<dbReference type="PANTHER" id="PTHR42721:SF3">
    <property type="entry name" value="BETA-D-XYLOSIDASE 5-RELATED"/>
    <property type="match status" value="1"/>
</dbReference>
<comment type="similarity">
    <text evidence="1">Belongs to the glycosyl hydrolase 3 family.</text>
</comment>
<dbReference type="Proteomes" id="UP001499988">
    <property type="component" value="Unassembled WGS sequence"/>
</dbReference>
<feature type="signal peptide" evidence="3">
    <location>
        <begin position="1"/>
        <end position="20"/>
    </location>
</feature>
<keyword evidence="3" id="KW-0732">Signal</keyword>
<evidence type="ECO:0000313" key="5">
    <source>
        <dbReference type="Proteomes" id="UP001499988"/>
    </source>
</evidence>
<gene>
    <name evidence="4" type="ORF">GCM10023333_40400</name>
</gene>
<evidence type="ECO:0000256" key="3">
    <source>
        <dbReference type="SAM" id="SignalP"/>
    </source>
</evidence>
<accession>A0ABP9FJS2</accession>
<name>A0ABP9FJS2_9GAMM</name>
<dbReference type="RefSeq" id="WP_345337320.1">
    <property type="nucleotide sequence ID" value="NZ_BAABJZ010000105.1"/>
</dbReference>
<organism evidence="4 5">
    <name type="scientific">Ferrimonas pelagia</name>
    <dbReference type="NCBI Taxonomy" id="1177826"/>
    <lineage>
        <taxon>Bacteria</taxon>
        <taxon>Pseudomonadati</taxon>
        <taxon>Pseudomonadota</taxon>
        <taxon>Gammaproteobacteria</taxon>
        <taxon>Alteromonadales</taxon>
        <taxon>Ferrimonadaceae</taxon>
        <taxon>Ferrimonas</taxon>
    </lineage>
</organism>
<dbReference type="InterPro" id="IPR017853">
    <property type="entry name" value="GH"/>
</dbReference>
<evidence type="ECO:0000256" key="2">
    <source>
        <dbReference type="ARBA" id="ARBA00022801"/>
    </source>
</evidence>
<keyword evidence="2" id="KW-0378">Hydrolase</keyword>
<proteinExistence type="inferred from homology"/>
<evidence type="ECO:0000313" key="4">
    <source>
        <dbReference type="EMBL" id="GAA4902243.1"/>
    </source>
</evidence>